<name>A0A0M2JTV6_9MYCO</name>
<dbReference type="AlphaFoldDB" id="A0A0M2JTV6"/>
<evidence type="ECO:0000256" key="1">
    <source>
        <dbReference type="SAM" id="Phobius"/>
    </source>
</evidence>
<proteinExistence type="predicted"/>
<keyword evidence="1" id="KW-1133">Transmembrane helix</keyword>
<evidence type="ECO:0000313" key="2">
    <source>
        <dbReference type="EMBL" id="KKF00446.1"/>
    </source>
</evidence>
<reference evidence="2 3" key="1">
    <citation type="journal article" date="2015" name="Genome Announc.">
        <title>Draft Genome Sequence of Mycobacterium obuense Strain UC1, Isolated from Patient Sputum.</title>
        <authorList>
            <person name="Greninger A.L."/>
            <person name="Cunningham G."/>
            <person name="Hsu E.D."/>
            <person name="Yu J.M."/>
            <person name="Chiu C.Y."/>
            <person name="Miller S."/>
        </authorList>
    </citation>
    <scope>NUCLEOTIDE SEQUENCE [LARGE SCALE GENOMIC DNA]</scope>
    <source>
        <strain evidence="2 3">UC1</strain>
    </source>
</reference>
<protein>
    <submittedName>
        <fullName evidence="2">Uncharacterized protein</fullName>
    </submittedName>
</protein>
<keyword evidence="1" id="KW-0472">Membrane</keyword>
<feature type="transmembrane region" description="Helical" evidence="1">
    <location>
        <begin position="143"/>
        <end position="163"/>
    </location>
</feature>
<dbReference type="RefSeq" id="WP_046364554.1">
    <property type="nucleotide sequence ID" value="NZ_LAUZ02000069.1"/>
</dbReference>
<feature type="transmembrane region" description="Helical" evidence="1">
    <location>
        <begin position="111"/>
        <end position="131"/>
    </location>
</feature>
<dbReference type="Proteomes" id="UP000034150">
    <property type="component" value="Unassembled WGS sequence"/>
</dbReference>
<accession>A0A0M2JTV6</accession>
<evidence type="ECO:0000313" key="3">
    <source>
        <dbReference type="Proteomes" id="UP000034150"/>
    </source>
</evidence>
<keyword evidence="1" id="KW-0812">Transmembrane</keyword>
<keyword evidence="3" id="KW-1185">Reference proteome</keyword>
<sequence>MVFTSSVDRYDELRREWIAEHAGIFSMQIRRAELLNRRIRRRARDVAGARPSPYNDHPSHPLLTRGVKTVEGVLEVVIVFAAAVLAPVGWPLGKLIYHRSESLIPDRLRSFPIPAFLWAAVALGVLLVLLYRPSDTLASTVLAPWLLAQLPAAALTAGIYGILNGWLAIDGSTDWWPLSPTAPTVTLSLPLLPDDMTAPSPFRTIEPADPIDRTPLGAGAVRPMPRSAKLIVIGLVVNAAGILWTLAAVGVGIKTVAEQAFTPSSTIGSSY</sequence>
<feature type="transmembrane region" description="Helical" evidence="1">
    <location>
        <begin position="230"/>
        <end position="253"/>
    </location>
</feature>
<organism evidence="2 3">
    <name type="scientific">Mycolicibacterium obuense</name>
    <dbReference type="NCBI Taxonomy" id="1807"/>
    <lineage>
        <taxon>Bacteria</taxon>
        <taxon>Bacillati</taxon>
        <taxon>Actinomycetota</taxon>
        <taxon>Actinomycetes</taxon>
        <taxon>Mycobacteriales</taxon>
        <taxon>Mycobacteriaceae</taxon>
        <taxon>Mycolicibacterium</taxon>
    </lineage>
</organism>
<dbReference type="OrthoDB" id="4697037at2"/>
<dbReference type="PATRIC" id="fig|1807.13.peg.4645"/>
<dbReference type="EMBL" id="LAUZ02000069">
    <property type="protein sequence ID" value="KKF00446.1"/>
    <property type="molecule type" value="Genomic_DNA"/>
</dbReference>
<comment type="caution">
    <text evidence="2">The sequence shown here is derived from an EMBL/GenBank/DDBJ whole genome shotgun (WGS) entry which is preliminary data.</text>
</comment>
<feature type="transmembrane region" description="Helical" evidence="1">
    <location>
        <begin position="72"/>
        <end position="90"/>
    </location>
</feature>
<gene>
    <name evidence="2" type="ORF">WN67_18840</name>
</gene>